<organism evidence="4">
    <name type="scientific">Gongylonema pulchrum</name>
    <dbReference type="NCBI Taxonomy" id="637853"/>
    <lineage>
        <taxon>Eukaryota</taxon>
        <taxon>Metazoa</taxon>
        <taxon>Ecdysozoa</taxon>
        <taxon>Nematoda</taxon>
        <taxon>Chromadorea</taxon>
        <taxon>Rhabditida</taxon>
        <taxon>Spirurina</taxon>
        <taxon>Spiruromorpha</taxon>
        <taxon>Spiruroidea</taxon>
        <taxon>Gongylonematidae</taxon>
        <taxon>Gongylonema</taxon>
    </lineage>
</organism>
<dbReference type="EMBL" id="UYRT01027651">
    <property type="protein sequence ID" value="VDK66593.1"/>
    <property type="molecule type" value="Genomic_DNA"/>
</dbReference>
<evidence type="ECO:0000313" key="4">
    <source>
        <dbReference type="WBParaSite" id="GPUH_0000896401-mRNA-1"/>
    </source>
</evidence>
<accession>A0A183DJR3</accession>
<evidence type="ECO:0000259" key="1">
    <source>
        <dbReference type="Pfam" id="PF24943"/>
    </source>
</evidence>
<name>A0A183DJR3_9BILA</name>
<proteinExistence type="predicted"/>
<keyword evidence="3" id="KW-1185">Reference proteome</keyword>
<reference evidence="4" key="1">
    <citation type="submission" date="2016-06" db="UniProtKB">
        <authorList>
            <consortium name="WormBaseParasite"/>
        </authorList>
    </citation>
    <scope>IDENTIFICATION</scope>
</reference>
<dbReference type="Proteomes" id="UP000271098">
    <property type="component" value="Unassembled WGS sequence"/>
</dbReference>
<reference evidence="2 3" key="2">
    <citation type="submission" date="2018-11" db="EMBL/GenBank/DDBJ databases">
        <authorList>
            <consortium name="Pathogen Informatics"/>
        </authorList>
    </citation>
    <scope>NUCLEOTIDE SEQUENCE [LARGE SCALE GENOMIC DNA]</scope>
</reference>
<evidence type="ECO:0000313" key="3">
    <source>
        <dbReference type="Proteomes" id="UP000271098"/>
    </source>
</evidence>
<feature type="domain" description="Dep-1 second Fn3-like" evidence="1">
    <location>
        <begin position="19"/>
        <end position="86"/>
    </location>
</feature>
<dbReference type="AlphaFoldDB" id="A0A183DJR3"/>
<dbReference type="InterPro" id="IPR056968">
    <property type="entry name" value="Fn3_Dep-1_2nd"/>
</dbReference>
<dbReference type="OrthoDB" id="8609993at2759"/>
<dbReference type="WBParaSite" id="GPUH_0000896401-mRNA-1">
    <property type="protein sequence ID" value="GPUH_0000896401-mRNA-1"/>
    <property type="gene ID" value="GPUH_0000896401"/>
</dbReference>
<gene>
    <name evidence="2" type="ORF">GPUH_LOCUS8952</name>
</gene>
<dbReference type="Pfam" id="PF24943">
    <property type="entry name" value="Fn3_Dep-1_2nd"/>
    <property type="match status" value="1"/>
</dbReference>
<sequence>MQIMKMGPFITFIVEELFKTDTFRISYIQLDPLRYFPKLEVYDIAEQQYIEIYLGNLIPGRDYNVSITPQMKDVEGRPWKAILTTSSFSV</sequence>
<evidence type="ECO:0000313" key="2">
    <source>
        <dbReference type="EMBL" id="VDK66593.1"/>
    </source>
</evidence>
<protein>
    <submittedName>
        <fullName evidence="4">Fibronectin type-III domain-containing protein</fullName>
    </submittedName>
</protein>